<dbReference type="RefSeq" id="WP_106188820.1">
    <property type="nucleotide sequence ID" value="NZ_PVTF01000005.1"/>
</dbReference>
<dbReference type="Proteomes" id="UP000239494">
    <property type="component" value="Unassembled WGS sequence"/>
</dbReference>
<gene>
    <name evidence="3" type="ORF">CLV43_105320</name>
</gene>
<dbReference type="EMBL" id="PVTF01000005">
    <property type="protein sequence ID" value="PRY41562.1"/>
    <property type="molecule type" value="Genomic_DNA"/>
</dbReference>
<sequence>MRVHSWKTTAVLAVAASLALVVGVASSQAATSTGGTRVDVGPGGSDLAKLPLTDRDLTDREKVNLAVVLRAYRVAEGNSLDVPAYVEGFTKDGVFNDMVAGRTYRGKAVGDVLTTMAGIYPDVHRDLRKITVDGDVVAVELSIQGTFTGTLPTPAGDLKGNGAKIDVPTADFWYLRNGKIEKFDCFVGFTAMYSQIGVTIDWEAAVGGR</sequence>
<name>A0A2T0T7F7_9PSEU</name>
<protein>
    <submittedName>
        <fullName evidence="3">SnoaL-like protein</fullName>
    </submittedName>
</protein>
<feature type="chain" id="PRO_5015618307" evidence="1">
    <location>
        <begin position="30"/>
        <end position="209"/>
    </location>
</feature>
<dbReference type="InterPro" id="IPR037401">
    <property type="entry name" value="SnoaL-like"/>
</dbReference>
<evidence type="ECO:0000313" key="4">
    <source>
        <dbReference type="Proteomes" id="UP000239494"/>
    </source>
</evidence>
<dbReference type="InterPro" id="IPR032710">
    <property type="entry name" value="NTF2-like_dom_sf"/>
</dbReference>
<dbReference type="AlphaFoldDB" id="A0A2T0T7F7"/>
<keyword evidence="1" id="KW-0732">Signal</keyword>
<dbReference type="SUPFAM" id="SSF54427">
    <property type="entry name" value="NTF2-like"/>
    <property type="match status" value="1"/>
</dbReference>
<dbReference type="Pfam" id="PF12680">
    <property type="entry name" value="SnoaL_2"/>
    <property type="match status" value="1"/>
</dbReference>
<evidence type="ECO:0000313" key="3">
    <source>
        <dbReference type="EMBL" id="PRY41562.1"/>
    </source>
</evidence>
<dbReference type="OrthoDB" id="129343at2"/>
<evidence type="ECO:0000256" key="1">
    <source>
        <dbReference type="SAM" id="SignalP"/>
    </source>
</evidence>
<evidence type="ECO:0000259" key="2">
    <source>
        <dbReference type="Pfam" id="PF12680"/>
    </source>
</evidence>
<comment type="caution">
    <text evidence="3">The sequence shown here is derived from an EMBL/GenBank/DDBJ whole genome shotgun (WGS) entry which is preliminary data.</text>
</comment>
<proteinExistence type="predicted"/>
<dbReference type="Gene3D" id="3.10.450.50">
    <property type="match status" value="1"/>
</dbReference>
<reference evidence="3 4" key="1">
    <citation type="submission" date="2018-03" db="EMBL/GenBank/DDBJ databases">
        <title>Genomic Encyclopedia of Archaeal and Bacterial Type Strains, Phase II (KMG-II): from individual species to whole genera.</title>
        <authorList>
            <person name="Goeker M."/>
        </authorList>
    </citation>
    <scope>NUCLEOTIDE SEQUENCE [LARGE SCALE GENOMIC DNA]</scope>
    <source>
        <strain evidence="3 4">DSM 44720</strain>
    </source>
</reference>
<feature type="domain" description="SnoaL-like" evidence="2">
    <location>
        <begin position="78"/>
        <end position="181"/>
    </location>
</feature>
<feature type="signal peptide" evidence="1">
    <location>
        <begin position="1"/>
        <end position="29"/>
    </location>
</feature>
<keyword evidence="4" id="KW-1185">Reference proteome</keyword>
<organism evidence="3 4">
    <name type="scientific">Umezawaea tangerina</name>
    <dbReference type="NCBI Taxonomy" id="84725"/>
    <lineage>
        <taxon>Bacteria</taxon>
        <taxon>Bacillati</taxon>
        <taxon>Actinomycetota</taxon>
        <taxon>Actinomycetes</taxon>
        <taxon>Pseudonocardiales</taxon>
        <taxon>Pseudonocardiaceae</taxon>
        <taxon>Umezawaea</taxon>
    </lineage>
</organism>
<accession>A0A2T0T7F7</accession>